<dbReference type="InterPro" id="IPR027417">
    <property type="entry name" value="P-loop_NTPase"/>
</dbReference>
<dbReference type="Pfam" id="PF06309">
    <property type="entry name" value="Torsin"/>
    <property type="match status" value="1"/>
</dbReference>
<dbReference type="Proteomes" id="UP000225706">
    <property type="component" value="Unassembled WGS sequence"/>
</dbReference>
<dbReference type="PANTHER" id="PTHR10760:SF2">
    <property type="entry name" value="LD13476P-RELATED"/>
    <property type="match status" value="1"/>
</dbReference>
<evidence type="ECO:0000313" key="3">
    <source>
        <dbReference type="Proteomes" id="UP000225706"/>
    </source>
</evidence>
<keyword evidence="3" id="KW-1185">Reference proteome</keyword>
<dbReference type="GO" id="GO:0005737">
    <property type="term" value="C:cytoplasm"/>
    <property type="evidence" value="ECO:0007669"/>
    <property type="project" value="UniProtKB-ARBA"/>
</dbReference>
<comment type="caution">
    <text evidence="2">The sequence shown here is derived from an EMBL/GenBank/DDBJ whole genome shotgun (WGS) entry which is preliminary data.</text>
</comment>
<protein>
    <submittedName>
        <fullName evidence="2">Torsin-1B</fullName>
    </submittedName>
</protein>
<dbReference type="GO" id="GO:0005524">
    <property type="term" value="F:ATP binding"/>
    <property type="evidence" value="ECO:0007669"/>
    <property type="project" value="InterPro"/>
</dbReference>
<dbReference type="STRING" id="50429.A0A2B4SD41"/>
<evidence type="ECO:0000256" key="1">
    <source>
        <dbReference type="ARBA" id="ARBA00006235"/>
    </source>
</evidence>
<dbReference type="GO" id="GO:0016887">
    <property type="term" value="F:ATP hydrolysis activity"/>
    <property type="evidence" value="ECO:0007669"/>
    <property type="project" value="InterPro"/>
</dbReference>
<reference evidence="3" key="1">
    <citation type="journal article" date="2017" name="bioRxiv">
        <title>Comparative analysis of the genomes of Stylophora pistillata and Acropora digitifera provides evidence for extensive differences between species of corals.</title>
        <authorList>
            <person name="Voolstra C.R."/>
            <person name="Li Y."/>
            <person name="Liew Y.J."/>
            <person name="Baumgarten S."/>
            <person name="Zoccola D."/>
            <person name="Flot J.-F."/>
            <person name="Tambutte S."/>
            <person name="Allemand D."/>
            <person name="Aranda M."/>
        </authorList>
    </citation>
    <scope>NUCLEOTIDE SEQUENCE [LARGE SCALE GENOMIC DNA]</scope>
</reference>
<organism evidence="2 3">
    <name type="scientific">Stylophora pistillata</name>
    <name type="common">Smooth cauliflower coral</name>
    <dbReference type="NCBI Taxonomy" id="50429"/>
    <lineage>
        <taxon>Eukaryota</taxon>
        <taxon>Metazoa</taxon>
        <taxon>Cnidaria</taxon>
        <taxon>Anthozoa</taxon>
        <taxon>Hexacorallia</taxon>
        <taxon>Scleractinia</taxon>
        <taxon>Astrocoeniina</taxon>
        <taxon>Pocilloporidae</taxon>
        <taxon>Stylophora</taxon>
    </lineage>
</organism>
<dbReference type="Gene3D" id="3.40.50.300">
    <property type="entry name" value="P-loop containing nucleotide triphosphate hydrolases"/>
    <property type="match status" value="1"/>
</dbReference>
<gene>
    <name evidence="2" type="primary">TOR1B</name>
    <name evidence="2" type="ORF">AWC38_SpisGene8819</name>
</gene>
<dbReference type="GO" id="GO:0012505">
    <property type="term" value="C:endomembrane system"/>
    <property type="evidence" value="ECO:0007669"/>
    <property type="project" value="UniProtKB-ARBA"/>
</dbReference>
<dbReference type="PANTHER" id="PTHR10760">
    <property type="entry name" value="TORSIN"/>
    <property type="match status" value="1"/>
</dbReference>
<dbReference type="OrthoDB" id="19623at2759"/>
<proteinExistence type="inferred from homology"/>
<dbReference type="InterPro" id="IPR010448">
    <property type="entry name" value="Torsin"/>
</dbReference>
<sequence length="231" mass="25855">MEGIAGCAITGGAIAIAGYTARKIYCRLTECCEDISADIAGLQAALRWRVFGQHLVSQTVLKALVGHLNDESPNKALAISFNGWTGSGKNFVSKIIAEHIFKKGMKSNYVHLIIATHHYPHQSDVEIYKRQLRDLVERSVSKCPRSMFIFDEMDKMPLGLVDVLKPYLDYHPPGAGKIDFRQSIFIFLSNTGGTYHCLSKFYFKRSTGLLLSNVTVICKILDSVYKRLMCQ</sequence>
<dbReference type="PRINTS" id="PR00300">
    <property type="entry name" value="CLPPROTEASEA"/>
</dbReference>
<accession>A0A2B4SD41</accession>
<dbReference type="EMBL" id="LSMT01000124">
    <property type="protein sequence ID" value="PFX26498.1"/>
    <property type="molecule type" value="Genomic_DNA"/>
</dbReference>
<name>A0A2B4SD41_STYPI</name>
<dbReference type="SUPFAM" id="SSF52540">
    <property type="entry name" value="P-loop containing nucleoside triphosphate hydrolases"/>
    <property type="match status" value="1"/>
</dbReference>
<dbReference type="InterPro" id="IPR001270">
    <property type="entry name" value="ClpA/B"/>
</dbReference>
<evidence type="ECO:0000313" key="2">
    <source>
        <dbReference type="EMBL" id="PFX26498.1"/>
    </source>
</evidence>
<dbReference type="AlphaFoldDB" id="A0A2B4SD41"/>
<comment type="similarity">
    <text evidence="1">Belongs to the ClpA/ClpB family. Torsin subfamily.</text>
</comment>